<accession>A0AAV7TEZ2</accession>
<proteinExistence type="predicted"/>
<protein>
    <submittedName>
        <fullName evidence="2">Uncharacterized protein</fullName>
    </submittedName>
</protein>
<dbReference type="Proteomes" id="UP001066276">
    <property type="component" value="Chromosome 4_1"/>
</dbReference>
<feature type="compositionally biased region" description="Basic residues" evidence="1">
    <location>
        <begin position="1"/>
        <end position="10"/>
    </location>
</feature>
<dbReference type="AlphaFoldDB" id="A0AAV7TEZ2"/>
<gene>
    <name evidence="2" type="ORF">NDU88_006214</name>
</gene>
<name>A0AAV7TEZ2_PLEWA</name>
<sequence>MPPRKPHPRSGRFCGGPRRGGGDGGRCPPLLTVTVLGAPVAAQLTVKLWVWRTRLIPRSVSRDPEAGRLTGAGELCAAPLCSALLPYSGALTLQPGTGNASRRNRKCLPDAYGTCTKIISNTNRMVIRSIV</sequence>
<comment type="caution">
    <text evidence="2">The sequence shown here is derived from an EMBL/GenBank/DDBJ whole genome shotgun (WGS) entry which is preliminary data.</text>
</comment>
<organism evidence="2 3">
    <name type="scientific">Pleurodeles waltl</name>
    <name type="common">Iberian ribbed newt</name>
    <dbReference type="NCBI Taxonomy" id="8319"/>
    <lineage>
        <taxon>Eukaryota</taxon>
        <taxon>Metazoa</taxon>
        <taxon>Chordata</taxon>
        <taxon>Craniata</taxon>
        <taxon>Vertebrata</taxon>
        <taxon>Euteleostomi</taxon>
        <taxon>Amphibia</taxon>
        <taxon>Batrachia</taxon>
        <taxon>Caudata</taxon>
        <taxon>Salamandroidea</taxon>
        <taxon>Salamandridae</taxon>
        <taxon>Pleurodelinae</taxon>
        <taxon>Pleurodeles</taxon>
    </lineage>
</organism>
<evidence type="ECO:0000256" key="1">
    <source>
        <dbReference type="SAM" id="MobiDB-lite"/>
    </source>
</evidence>
<evidence type="ECO:0000313" key="2">
    <source>
        <dbReference type="EMBL" id="KAJ1174392.1"/>
    </source>
</evidence>
<feature type="compositionally biased region" description="Gly residues" evidence="1">
    <location>
        <begin position="13"/>
        <end position="22"/>
    </location>
</feature>
<reference evidence="2" key="1">
    <citation type="journal article" date="2022" name="bioRxiv">
        <title>Sequencing and chromosome-scale assembly of the giantPleurodeles waltlgenome.</title>
        <authorList>
            <person name="Brown T."/>
            <person name="Elewa A."/>
            <person name="Iarovenko S."/>
            <person name="Subramanian E."/>
            <person name="Araus A.J."/>
            <person name="Petzold A."/>
            <person name="Susuki M."/>
            <person name="Suzuki K.-i.T."/>
            <person name="Hayashi T."/>
            <person name="Toyoda A."/>
            <person name="Oliveira C."/>
            <person name="Osipova E."/>
            <person name="Leigh N.D."/>
            <person name="Simon A."/>
            <person name="Yun M.H."/>
        </authorList>
    </citation>
    <scope>NUCLEOTIDE SEQUENCE</scope>
    <source>
        <strain evidence="2">20211129_DDA</strain>
        <tissue evidence="2">Liver</tissue>
    </source>
</reference>
<keyword evidence="3" id="KW-1185">Reference proteome</keyword>
<dbReference type="EMBL" id="JANPWB010000007">
    <property type="protein sequence ID" value="KAJ1174392.1"/>
    <property type="molecule type" value="Genomic_DNA"/>
</dbReference>
<feature type="region of interest" description="Disordered" evidence="1">
    <location>
        <begin position="1"/>
        <end position="22"/>
    </location>
</feature>
<evidence type="ECO:0000313" key="3">
    <source>
        <dbReference type="Proteomes" id="UP001066276"/>
    </source>
</evidence>